<reference evidence="2" key="1">
    <citation type="submission" date="2014-09" db="EMBL/GenBank/DDBJ databases">
        <authorList>
            <person name="Sauder A.B."/>
            <person name="McKenzie Q.R."/>
            <person name="Temple L.M."/>
            <person name="Alexis B.K."/>
            <person name="Al-Atrache Z."/>
            <person name="Lewis L.O."/>
            <person name="Loesser-Casey K.E."/>
            <person name="Mitchell K.J."/>
        </authorList>
    </citation>
    <scope>NUCLEOTIDE SEQUENCE [LARGE SCALE GENOMIC DNA]</scope>
</reference>
<dbReference type="KEGG" id="vg:19526490"/>
<dbReference type="RefSeq" id="YP_009037090.1">
    <property type="nucleotide sequence ID" value="NC_024216.1"/>
</dbReference>
<evidence type="ECO:0000313" key="1">
    <source>
        <dbReference type="EMBL" id="AHZ09624.1"/>
    </source>
</evidence>
<keyword evidence="2" id="KW-1185">Reference proteome</keyword>
<dbReference type="Gene3D" id="3.60.21.10">
    <property type="match status" value="1"/>
</dbReference>
<accession>A0A024AZ89</accession>
<name>A0A024AZ89_9CAUD</name>
<protein>
    <submittedName>
        <fullName evidence="1">DNA polymerase I</fullName>
    </submittedName>
</protein>
<dbReference type="SUPFAM" id="SSF56300">
    <property type="entry name" value="Metallo-dependent phosphatases"/>
    <property type="match status" value="1"/>
</dbReference>
<dbReference type="Proteomes" id="UP000026902">
    <property type="component" value="Segment"/>
</dbReference>
<sequence>MANELKIEGYAGTAAVVMGYLKRENQKISKADFNRLIKGYGYDSVTMDEIKSLAKDINNDTLLSTTYHMALEGKLTLDDVQPITIEGAVKEADVFSMVTPYIMEKQGSMEFLREFRKVQRDGTALKILMEDLKESLAEELKDLPTPKYLKTGQMVQRFHNGKALIIAFSDWHVGLETFGSRTGNYNFDRLATSVNSIVDWALEQMDERTFEEVHVVFLGDLIENQVMRNTQSFDLEFHMAAQISKSLKLITEMLLKLSEKQHINFSMITGNHSRFFQNKNDNLHNNNVEYIVLDNLFMLQETLGQLPNVTLHDNREDMDRFDIDVVGHRIVGVHGDKMPKGKEKIPVYMKDGIEISILLSGHLHSTEIVQESYSRLHTQVGSTVGENDYSRSLNCPITSPAQMAIVLTRGRHTKELTPLILGENGEIA</sequence>
<dbReference type="GeneID" id="19526490"/>
<dbReference type="EMBL" id="KJ489397">
    <property type="protein sequence ID" value="AHZ09624.1"/>
    <property type="molecule type" value="Genomic_DNA"/>
</dbReference>
<dbReference type="InterPro" id="IPR029052">
    <property type="entry name" value="Metallo-depent_PP-like"/>
</dbReference>
<organism evidence="1 2">
    <name type="scientific">Bacillus phage CAM003</name>
    <dbReference type="NCBI Taxonomy" id="1486657"/>
    <lineage>
        <taxon>Viruses</taxon>
        <taxon>Duplodnaviria</taxon>
        <taxon>Heunggongvirae</taxon>
        <taxon>Uroviricota</taxon>
        <taxon>Caudoviricetes</taxon>
        <taxon>Herelleviridae</taxon>
        <taxon>Bastillevirinae</taxon>
        <taxon>Bastillevirus</taxon>
        <taxon>Bastillevirus CAM003</taxon>
    </lineage>
</organism>
<evidence type="ECO:0000313" key="2">
    <source>
        <dbReference type="Proteomes" id="UP000026902"/>
    </source>
</evidence>
<proteinExistence type="predicted"/>